<dbReference type="EMBL" id="JAUEPN010000002">
    <property type="protein sequence ID" value="KAK3299522.1"/>
    <property type="molecule type" value="Genomic_DNA"/>
</dbReference>
<dbReference type="AlphaFoldDB" id="A0AAE0LVY0"/>
<dbReference type="GeneID" id="87837083"/>
<name>A0AAE0LVY0_9PEZI</name>
<protein>
    <submittedName>
        <fullName evidence="2">Uncharacterized protein</fullName>
    </submittedName>
</protein>
<comment type="caution">
    <text evidence="2">The sequence shown here is derived from an EMBL/GenBank/DDBJ whole genome shotgun (WGS) entry which is preliminary data.</text>
</comment>
<evidence type="ECO:0000256" key="1">
    <source>
        <dbReference type="SAM" id="MobiDB-lite"/>
    </source>
</evidence>
<proteinExistence type="predicted"/>
<feature type="non-terminal residue" evidence="2">
    <location>
        <position position="1"/>
    </location>
</feature>
<reference evidence="2" key="1">
    <citation type="journal article" date="2023" name="Mol. Phylogenet. Evol.">
        <title>Genome-scale phylogeny and comparative genomics of the fungal order Sordariales.</title>
        <authorList>
            <person name="Hensen N."/>
            <person name="Bonometti L."/>
            <person name="Westerberg I."/>
            <person name="Brannstrom I.O."/>
            <person name="Guillou S."/>
            <person name="Cros-Aarteil S."/>
            <person name="Calhoun S."/>
            <person name="Haridas S."/>
            <person name="Kuo A."/>
            <person name="Mondo S."/>
            <person name="Pangilinan J."/>
            <person name="Riley R."/>
            <person name="LaButti K."/>
            <person name="Andreopoulos B."/>
            <person name="Lipzen A."/>
            <person name="Chen C."/>
            <person name="Yan M."/>
            <person name="Daum C."/>
            <person name="Ng V."/>
            <person name="Clum A."/>
            <person name="Steindorff A."/>
            <person name="Ohm R.A."/>
            <person name="Martin F."/>
            <person name="Silar P."/>
            <person name="Natvig D.O."/>
            <person name="Lalanne C."/>
            <person name="Gautier V."/>
            <person name="Ament-Velasquez S.L."/>
            <person name="Kruys A."/>
            <person name="Hutchinson M.I."/>
            <person name="Powell A.J."/>
            <person name="Barry K."/>
            <person name="Miller A.N."/>
            <person name="Grigoriev I.V."/>
            <person name="Debuchy R."/>
            <person name="Gladieux P."/>
            <person name="Hiltunen Thoren M."/>
            <person name="Johannesson H."/>
        </authorList>
    </citation>
    <scope>NUCLEOTIDE SEQUENCE</scope>
    <source>
        <strain evidence="2">CBS 168.71</strain>
    </source>
</reference>
<gene>
    <name evidence="2" type="ORF">B0H64DRAFT_308622</name>
</gene>
<dbReference type="RefSeq" id="XP_062663036.1">
    <property type="nucleotide sequence ID" value="XM_062800135.1"/>
</dbReference>
<sequence length="168" mass="17124">TGSTNAAGGNAKATGSTNAAGGNAKATGSTNAAGGNSVAAAALRAAVAPKTSGDAKTTAGSGSGSGSVPAKRAYLRLYSDVQVEFLVNPVGFADYQMGDLLEYIQDAAEELGMSGRVVAAVLSHEADQGKLNTGRSTWKIELRKPLISNVEQCYVLRIRTSYEVPSIL</sequence>
<dbReference type="Proteomes" id="UP001278766">
    <property type="component" value="Unassembled WGS sequence"/>
</dbReference>
<reference evidence="2" key="2">
    <citation type="submission" date="2023-06" db="EMBL/GenBank/DDBJ databases">
        <authorList>
            <consortium name="Lawrence Berkeley National Laboratory"/>
            <person name="Haridas S."/>
            <person name="Hensen N."/>
            <person name="Bonometti L."/>
            <person name="Westerberg I."/>
            <person name="Brannstrom I.O."/>
            <person name="Guillou S."/>
            <person name="Cros-Aarteil S."/>
            <person name="Calhoun S."/>
            <person name="Kuo A."/>
            <person name="Mondo S."/>
            <person name="Pangilinan J."/>
            <person name="Riley R."/>
            <person name="Labutti K."/>
            <person name="Andreopoulos B."/>
            <person name="Lipzen A."/>
            <person name="Chen C."/>
            <person name="Yanf M."/>
            <person name="Daum C."/>
            <person name="Ng V."/>
            <person name="Clum A."/>
            <person name="Steindorff A."/>
            <person name="Ohm R."/>
            <person name="Martin F."/>
            <person name="Silar P."/>
            <person name="Natvig D."/>
            <person name="Lalanne C."/>
            <person name="Gautier V."/>
            <person name="Ament-Velasquez S.L."/>
            <person name="Kruys A."/>
            <person name="Hutchinson M.I."/>
            <person name="Powell A.J."/>
            <person name="Barry K."/>
            <person name="Miller A.N."/>
            <person name="Grigoriev I.V."/>
            <person name="Debuchy R."/>
            <person name="Gladieux P."/>
            <person name="Thoren M.H."/>
            <person name="Johannesson H."/>
        </authorList>
    </citation>
    <scope>NUCLEOTIDE SEQUENCE</scope>
    <source>
        <strain evidence="2">CBS 168.71</strain>
    </source>
</reference>
<feature type="region of interest" description="Disordered" evidence="1">
    <location>
        <begin position="1"/>
        <end position="34"/>
    </location>
</feature>
<accession>A0AAE0LVY0</accession>
<keyword evidence="3" id="KW-1185">Reference proteome</keyword>
<feature type="non-terminal residue" evidence="2">
    <location>
        <position position="168"/>
    </location>
</feature>
<evidence type="ECO:0000313" key="2">
    <source>
        <dbReference type="EMBL" id="KAK3299522.1"/>
    </source>
</evidence>
<organism evidence="2 3">
    <name type="scientific">Chaetomium fimeti</name>
    <dbReference type="NCBI Taxonomy" id="1854472"/>
    <lineage>
        <taxon>Eukaryota</taxon>
        <taxon>Fungi</taxon>
        <taxon>Dikarya</taxon>
        <taxon>Ascomycota</taxon>
        <taxon>Pezizomycotina</taxon>
        <taxon>Sordariomycetes</taxon>
        <taxon>Sordariomycetidae</taxon>
        <taxon>Sordariales</taxon>
        <taxon>Chaetomiaceae</taxon>
        <taxon>Chaetomium</taxon>
    </lineage>
</organism>
<evidence type="ECO:0000313" key="3">
    <source>
        <dbReference type="Proteomes" id="UP001278766"/>
    </source>
</evidence>